<reference evidence="13" key="1">
    <citation type="submission" date="2020-10" db="EMBL/GenBank/DDBJ databases">
        <title>Unveiling of a novel bifunctional photoreceptor, Dualchrome1, isolated from a cosmopolitan green alga.</title>
        <authorList>
            <person name="Suzuki S."/>
            <person name="Kawachi M."/>
        </authorList>
    </citation>
    <scope>NUCLEOTIDE SEQUENCE</scope>
    <source>
        <strain evidence="13">NIES 2893</strain>
    </source>
</reference>
<dbReference type="GO" id="GO:0005634">
    <property type="term" value="C:nucleus"/>
    <property type="evidence" value="ECO:0007669"/>
    <property type="project" value="UniProtKB-SubCell"/>
</dbReference>
<sequence>MPRNNANAHQHTRRNRRGLRRSLAAVDYLSLASGNHASPHGSDDDEFQTMLSFGECKRSSRAAAAAAAASSRADHAAAQQPRNHRAPHGAASSKQQRPPPPPPPPRRGRPSKKDNNAPSTSKGHALAPKKKSAFQRARLGVRNCLARMRLDQAFLDAYAGDQYRASRRDLVRPRQELDAAERRVHDNKMAVRDYMRVLYESNGERRIPKDAYDENGELDSSQIICSVCCSGECDDDNDIIMCDGECDRAYHMRCLDPPLTPDDLPKAELDGWLCPACDCWVDCVWDINQYVEAAREKEGDGGEPTSEWQPLHTGSHWKDVFPEEEEAAGLASAPAPHTAEDDSDLLPSEDEDDDDFEVDTDAERRAMMDGDASSSDDDDDDDDDENDSDDDSDDDDSEDDPRGELKALSPPGSPIVGKRRPRRKVQDDEDDDDNGAEGEGDSDSDDSDDSDDPAKLIVVGKRRRANVDYAALNAALFGQGEAYSGEMVNEASDGEWSPTSTRRQV</sequence>
<keyword evidence="7" id="KW-0371">Homeobox</keyword>
<dbReference type="InterPro" id="IPR045876">
    <property type="entry name" value="PRHA-like_PHD-finger"/>
</dbReference>
<evidence type="ECO:0000256" key="3">
    <source>
        <dbReference type="ARBA" id="ARBA00022771"/>
    </source>
</evidence>
<keyword evidence="2" id="KW-0479">Metal-binding</keyword>
<dbReference type="OrthoDB" id="1903104at2759"/>
<proteinExistence type="predicted"/>
<feature type="compositionally biased region" description="Acidic residues" evidence="11">
    <location>
        <begin position="341"/>
        <end position="360"/>
    </location>
</feature>
<dbReference type="GO" id="GO:0003677">
    <property type="term" value="F:DNA binding"/>
    <property type="evidence" value="ECO:0007669"/>
    <property type="project" value="UniProtKB-KW"/>
</dbReference>
<feature type="domain" description="PHD-type" evidence="12">
    <location>
        <begin position="222"/>
        <end position="280"/>
    </location>
</feature>
<feature type="compositionally biased region" description="Basic residues" evidence="11">
    <location>
        <begin position="10"/>
        <end position="20"/>
    </location>
</feature>
<keyword evidence="3 10" id="KW-0863">Zinc-finger</keyword>
<dbReference type="InterPro" id="IPR019786">
    <property type="entry name" value="Zinc_finger_PHD-type_CS"/>
</dbReference>
<dbReference type="PANTHER" id="PTHR12628:SF10">
    <property type="entry name" value="HOMEOBOX DOMAIN-CONTAINING PROTEIN"/>
    <property type="match status" value="1"/>
</dbReference>
<dbReference type="GO" id="GO:0003682">
    <property type="term" value="F:chromatin binding"/>
    <property type="evidence" value="ECO:0007669"/>
    <property type="project" value="TreeGrafter"/>
</dbReference>
<evidence type="ECO:0000256" key="11">
    <source>
        <dbReference type="SAM" id="MobiDB-lite"/>
    </source>
</evidence>
<feature type="region of interest" description="Disordered" evidence="11">
    <location>
        <begin position="325"/>
        <end position="455"/>
    </location>
</feature>
<protein>
    <recommendedName>
        <fullName evidence="12">PHD-type domain-containing protein</fullName>
    </recommendedName>
</protein>
<accession>A0A830HZ26</accession>
<name>A0A830HZ26_9CHLO</name>
<evidence type="ECO:0000313" key="14">
    <source>
        <dbReference type="Proteomes" id="UP000660262"/>
    </source>
</evidence>
<dbReference type="Gene3D" id="2.30.30.1150">
    <property type="match status" value="1"/>
</dbReference>
<dbReference type="AlphaFoldDB" id="A0A830HZ26"/>
<evidence type="ECO:0000256" key="4">
    <source>
        <dbReference type="ARBA" id="ARBA00022833"/>
    </source>
</evidence>
<feature type="region of interest" description="Disordered" evidence="11">
    <location>
        <begin position="57"/>
        <end position="133"/>
    </location>
</feature>
<dbReference type="CDD" id="cd15504">
    <property type="entry name" value="PHD_PRHA_like"/>
    <property type="match status" value="1"/>
</dbReference>
<evidence type="ECO:0000256" key="6">
    <source>
        <dbReference type="ARBA" id="ARBA00023125"/>
    </source>
</evidence>
<dbReference type="EMBL" id="BNJQ01000032">
    <property type="protein sequence ID" value="GHP11090.1"/>
    <property type="molecule type" value="Genomic_DNA"/>
</dbReference>
<evidence type="ECO:0000259" key="12">
    <source>
        <dbReference type="PROSITE" id="PS50016"/>
    </source>
</evidence>
<evidence type="ECO:0000256" key="2">
    <source>
        <dbReference type="ARBA" id="ARBA00022723"/>
    </source>
</evidence>
<dbReference type="Pfam" id="PF00628">
    <property type="entry name" value="PHD"/>
    <property type="match status" value="1"/>
</dbReference>
<dbReference type="InterPro" id="IPR011011">
    <property type="entry name" value="Znf_FYVE_PHD"/>
</dbReference>
<evidence type="ECO:0000256" key="9">
    <source>
        <dbReference type="ARBA" id="ARBA00023242"/>
    </source>
</evidence>
<comment type="subcellular location">
    <subcellularLocation>
        <location evidence="1">Nucleus</location>
    </subcellularLocation>
</comment>
<dbReference type="SMART" id="SM00249">
    <property type="entry name" value="PHD"/>
    <property type="match status" value="1"/>
</dbReference>
<feature type="compositionally biased region" description="Acidic residues" evidence="11">
    <location>
        <begin position="374"/>
        <end position="399"/>
    </location>
</feature>
<evidence type="ECO:0000256" key="8">
    <source>
        <dbReference type="ARBA" id="ARBA00023163"/>
    </source>
</evidence>
<evidence type="ECO:0000256" key="10">
    <source>
        <dbReference type="PROSITE-ProRule" id="PRU00146"/>
    </source>
</evidence>
<dbReference type="PANTHER" id="PTHR12628">
    <property type="entry name" value="POLYCOMB-LIKE TRANSCRIPTION FACTOR"/>
    <property type="match status" value="1"/>
</dbReference>
<keyword evidence="4" id="KW-0862">Zinc</keyword>
<keyword evidence="6" id="KW-0238">DNA-binding</keyword>
<feature type="compositionally biased region" description="Low complexity" evidence="11">
    <location>
        <begin position="61"/>
        <end position="71"/>
    </location>
</feature>
<organism evidence="13 14">
    <name type="scientific">Pycnococcus provasolii</name>
    <dbReference type="NCBI Taxonomy" id="41880"/>
    <lineage>
        <taxon>Eukaryota</taxon>
        <taxon>Viridiplantae</taxon>
        <taxon>Chlorophyta</taxon>
        <taxon>Pseudoscourfieldiophyceae</taxon>
        <taxon>Pseudoscourfieldiales</taxon>
        <taxon>Pycnococcaceae</taxon>
        <taxon>Pycnococcus</taxon>
    </lineage>
</organism>
<comment type="caution">
    <text evidence="13">The sequence shown here is derived from an EMBL/GenBank/DDBJ whole genome shotgun (WGS) entry which is preliminary data.</text>
</comment>
<dbReference type="PROSITE" id="PS01359">
    <property type="entry name" value="ZF_PHD_1"/>
    <property type="match status" value="1"/>
</dbReference>
<dbReference type="GO" id="GO:0045814">
    <property type="term" value="P:negative regulation of gene expression, epigenetic"/>
    <property type="evidence" value="ECO:0007669"/>
    <property type="project" value="TreeGrafter"/>
</dbReference>
<keyword evidence="14" id="KW-1185">Reference proteome</keyword>
<keyword evidence="8" id="KW-0804">Transcription</keyword>
<feature type="compositionally biased region" description="Acidic residues" evidence="11">
    <location>
        <begin position="427"/>
        <end position="451"/>
    </location>
</feature>
<keyword evidence="9" id="KW-0539">Nucleus</keyword>
<evidence type="ECO:0000256" key="7">
    <source>
        <dbReference type="ARBA" id="ARBA00023155"/>
    </source>
</evidence>
<evidence type="ECO:0000256" key="5">
    <source>
        <dbReference type="ARBA" id="ARBA00023015"/>
    </source>
</evidence>
<evidence type="ECO:0000256" key="1">
    <source>
        <dbReference type="ARBA" id="ARBA00004123"/>
    </source>
</evidence>
<gene>
    <name evidence="13" type="ORF">PPROV_000982000</name>
</gene>
<dbReference type="InterPro" id="IPR019787">
    <property type="entry name" value="Znf_PHD-finger"/>
</dbReference>
<dbReference type="GO" id="GO:0008270">
    <property type="term" value="F:zinc ion binding"/>
    <property type="evidence" value="ECO:0007669"/>
    <property type="project" value="UniProtKB-KW"/>
</dbReference>
<feature type="region of interest" description="Disordered" evidence="11">
    <location>
        <begin position="1"/>
        <end position="20"/>
    </location>
</feature>
<dbReference type="SUPFAM" id="SSF57903">
    <property type="entry name" value="FYVE/PHD zinc finger"/>
    <property type="match status" value="1"/>
</dbReference>
<evidence type="ECO:0000313" key="13">
    <source>
        <dbReference type="EMBL" id="GHP11090.1"/>
    </source>
</evidence>
<dbReference type="InterPro" id="IPR001965">
    <property type="entry name" value="Znf_PHD"/>
</dbReference>
<dbReference type="PROSITE" id="PS50016">
    <property type="entry name" value="ZF_PHD_2"/>
    <property type="match status" value="1"/>
</dbReference>
<keyword evidence="5" id="KW-0805">Transcription regulation</keyword>
<dbReference type="Proteomes" id="UP000660262">
    <property type="component" value="Unassembled WGS sequence"/>
</dbReference>
<feature type="region of interest" description="Disordered" evidence="11">
    <location>
        <begin position="295"/>
        <end position="314"/>
    </location>
</feature>